<evidence type="ECO:0000259" key="4">
    <source>
        <dbReference type="SMART" id="SM00917"/>
    </source>
</evidence>
<protein>
    <recommendedName>
        <fullName evidence="4">2-isopropylmalate synthase LeuA allosteric (dimerisation) domain-containing protein</fullName>
    </recommendedName>
</protein>
<dbReference type="PANTHER" id="PTHR43538">
    <property type="entry name" value="ALPHA-IPM SYNTHASE/HOMOCITRATE SYNTHASE"/>
    <property type="match status" value="1"/>
</dbReference>
<evidence type="ECO:0000256" key="1">
    <source>
        <dbReference type="ARBA" id="ARBA00006154"/>
    </source>
</evidence>
<dbReference type="AlphaFoldDB" id="A0A2G9YVB1"/>
<dbReference type="SMART" id="SM00917">
    <property type="entry name" value="LeuA_dimer"/>
    <property type="match status" value="1"/>
</dbReference>
<evidence type="ECO:0000256" key="2">
    <source>
        <dbReference type="ARBA" id="ARBA00022679"/>
    </source>
</evidence>
<evidence type="ECO:0000313" key="6">
    <source>
        <dbReference type="Proteomes" id="UP000230273"/>
    </source>
</evidence>
<accession>A0A2G9YVB1</accession>
<dbReference type="InterPro" id="IPR005675">
    <property type="entry name" value="Citramal_synthase"/>
</dbReference>
<keyword evidence="2" id="KW-0808">Transferase</keyword>
<dbReference type="Proteomes" id="UP000230273">
    <property type="component" value="Unassembled WGS sequence"/>
</dbReference>
<comment type="caution">
    <text evidence="5">The sequence shown here is derived from an EMBL/GenBank/DDBJ whole genome shotgun (WGS) entry which is preliminary data.</text>
</comment>
<dbReference type="GO" id="GO:0003852">
    <property type="term" value="F:2-isopropylmalate synthase activity"/>
    <property type="evidence" value="ECO:0007669"/>
    <property type="project" value="InterPro"/>
</dbReference>
<sequence length="136" mass="14587">MVGSRELFECKYRRVVDDGDDNGVGKSQATLKISVDGKEVLAVAEGVGPVDAMNRAIRQALKPFYPEIEEVGLNVYDVSILNGEEGTSASVEVRIRMCRSSDFCEIVEVSGNILAASFAALRAGYAQLILGEGGQK</sequence>
<dbReference type="GO" id="GO:0009098">
    <property type="term" value="P:L-leucine biosynthetic process"/>
    <property type="evidence" value="ECO:0007669"/>
    <property type="project" value="InterPro"/>
</dbReference>
<feature type="domain" description="2-isopropylmalate synthase LeuA allosteric (dimerisation)" evidence="4">
    <location>
        <begin position="1"/>
        <end position="129"/>
    </location>
</feature>
<reference evidence="5 6" key="1">
    <citation type="submission" date="2017-09" db="EMBL/GenBank/DDBJ databases">
        <title>Depth-based differentiation of microbial function through sediment-hosted aquifers and enrichment of novel symbionts in the deep terrestrial subsurface.</title>
        <authorList>
            <person name="Probst A.J."/>
            <person name="Ladd B."/>
            <person name="Jarett J.K."/>
            <person name="Geller-Mcgrath D.E."/>
            <person name="Sieber C.M."/>
            <person name="Emerson J.B."/>
            <person name="Anantharaman K."/>
            <person name="Thomas B.C."/>
            <person name="Malmstrom R."/>
            <person name="Stieglmeier M."/>
            <person name="Klingl A."/>
            <person name="Woyke T."/>
            <person name="Ryan C.M."/>
            <person name="Banfield J.F."/>
        </authorList>
    </citation>
    <scope>NUCLEOTIDE SEQUENCE [LARGE SCALE GENOMIC DNA]</scope>
    <source>
        <strain evidence="5">CG23_combo_of_CG06-09_8_20_14_all_38_19</strain>
    </source>
</reference>
<gene>
    <name evidence="5" type="ORF">COX36_04765</name>
</gene>
<comment type="similarity">
    <text evidence="1">Belongs to the alpha-IPM synthase/homocitrate synthase family.</text>
</comment>
<dbReference type="PANTHER" id="PTHR43538:SF1">
    <property type="entry name" value="(R)-CITRAMALATE SYNTHASE"/>
    <property type="match status" value="1"/>
</dbReference>
<organism evidence="5 6">
    <name type="scientific">Candidatus Nealsonbacteria bacterium CG23_combo_of_CG06-09_8_20_14_all_38_19</name>
    <dbReference type="NCBI Taxonomy" id="1974721"/>
    <lineage>
        <taxon>Bacteria</taxon>
        <taxon>Candidatus Nealsoniibacteriota</taxon>
    </lineage>
</organism>
<dbReference type="Pfam" id="PF08502">
    <property type="entry name" value="LeuA_dimer"/>
    <property type="match status" value="1"/>
</dbReference>
<dbReference type="InterPro" id="IPR013709">
    <property type="entry name" value="2-isopropylmalate_synth_dimer"/>
</dbReference>
<comment type="pathway">
    <text evidence="3">Amino-acid biosynthesis.</text>
</comment>
<evidence type="ECO:0000313" key="5">
    <source>
        <dbReference type="EMBL" id="PIP23170.1"/>
    </source>
</evidence>
<evidence type="ECO:0000256" key="3">
    <source>
        <dbReference type="ARBA" id="ARBA00029440"/>
    </source>
</evidence>
<dbReference type="Gene3D" id="3.30.160.270">
    <property type="match status" value="1"/>
</dbReference>
<name>A0A2G9YVB1_9BACT</name>
<dbReference type="InterPro" id="IPR036230">
    <property type="entry name" value="LeuA_allosteric_dom_sf"/>
</dbReference>
<dbReference type="SUPFAM" id="SSF110921">
    <property type="entry name" value="2-isopropylmalate synthase LeuA, allosteric (dimerisation) domain"/>
    <property type="match status" value="1"/>
</dbReference>
<dbReference type="EMBL" id="PCRP01000075">
    <property type="protein sequence ID" value="PIP23170.1"/>
    <property type="molecule type" value="Genomic_DNA"/>
</dbReference>
<proteinExistence type="inferred from homology"/>